<accession>A0A6P1VX49</accession>
<gene>
    <name evidence="1" type="ORF">GJR95_18955</name>
</gene>
<evidence type="ECO:0000313" key="1">
    <source>
        <dbReference type="EMBL" id="QHV96958.1"/>
    </source>
</evidence>
<name>A0A6P1VX49_9BACT</name>
<dbReference type="Proteomes" id="UP000464577">
    <property type="component" value="Chromosome"/>
</dbReference>
<evidence type="ECO:0000313" key="2">
    <source>
        <dbReference type="Proteomes" id="UP000464577"/>
    </source>
</evidence>
<keyword evidence="2" id="KW-1185">Reference proteome</keyword>
<reference evidence="1 2" key="1">
    <citation type="submission" date="2019-11" db="EMBL/GenBank/DDBJ databases">
        <title>Spirosoma endbachense sp. nov., isolated from a natural salt meadow.</title>
        <authorList>
            <person name="Rojas J."/>
            <person name="Ambika Manirajan B."/>
            <person name="Ratering S."/>
            <person name="Suarez C."/>
            <person name="Geissler-Plaum R."/>
            <person name="Schnell S."/>
        </authorList>
    </citation>
    <scope>NUCLEOTIDE SEQUENCE [LARGE SCALE GENOMIC DNA]</scope>
    <source>
        <strain evidence="1 2">I-24</strain>
    </source>
</reference>
<dbReference type="KEGG" id="senf:GJR95_18955"/>
<dbReference type="InterPro" id="IPR011330">
    <property type="entry name" value="Glyco_hydro/deAcase_b/a-brl"/>
</dbReference>
<dbReference type="SUPFAM" id="SSF88713">
    <property type="entry name" value="Glycoside hydrolase/deacetylase"/>
    <property type="match status" value="1"/>
</dbReference>
<proteinExistence type="predicted"/>
<dbReference type="RefSeq" id="WP_162387370.1">
    <property type="nucleotide sequence ID" value="NZ_CP045997.1"/>
</dbReference>
<sequence length="259" mass="30190">MDFTLQMYIELIAAIRNAGYYFSTFGAFLQTGPPNTVILRHDVDLMPQNSLNFARIQYELGIRGVYYFRAIPASWDEAVILEIARMGHEIGYHYECLTTCRGNRDLAIDDFGKNLTALRKLAPVTTICMHGSPLSKYDSKDLWKTYSYRDFGIRGEPYFDIDFSKVAYLTDTGRRWDGYNVSVRDKVNSVHRYNYKSTRDVIAGLQNQQLPDQIMFTFHPQRWNSNPAYWVRELVFQRAKNVIKQYFYMNQPATQSIDG</sequence>
<dbReference type="EMBL" id="CP045997">
    <property type="protein sequence ID" value="QHV96958.1"/>
    <property type="molecule type" value="Genomic_DNA"/>
</dbReference>
<dbReference type="AlphaFoldDB" id="A0A6P1VX49"/>
<evidence type="ECO:0008006" key="3">
    <source>
        <dbReference type="Google" id="ProtNLM"/>
    </source>
</evidence>
<dbReference type="GO" id="GO:0005975">
    <property type="term" value="P:carbohydrate metabolic process"/>
    <property type="evidence" value="ECO:0007669"/>
    <property type="project" value="InterPro"/>
</dbReference>
<organism evidence="1 2">
    <name type="scientific">Spirosoma endbachense</name>
    <dbReference type="NCBI Taxonomy" id="2666025"/>
    <lineage>
        <taxon>Bacteria</taxon>
        <taxon>Pseudomonadati</taxon>
        <taxon>Bacteroidota</taxon>
        <taxon>Cytophagia</taxon>
        <taxon>Cytophagales</taxon>
        <taxon>Cytophagaceae</taxon>
        <taxon>Spirosoma</taxon>
    </lineage>
</organism>
<protein>
    <recommendedName>
        <fullName evidence="3">Polysaccharide deacetylase family protein</fullName>
    </recommendedName>
</protein>